<feature type="region of interest" description="Disordered" evidence="1">
    <location>
        <begin position="21"/>
        <end position="46"/>
    </location>
</feature>
<proteinExistence type="predicted"/>
<dbReference type="AlphaFoldDB" id="A0A164H6X9"/>
<sequence length="46" mass="5155">MLHTKILRICSHLDCSLPNFSFGSQSPKNDKQHARIASPSAKDDRC</sequence>
<keyword evidence="3" id="KW-1185">Reference proteome</keyword>
<comment type="caution">
    <text evidence="2">The sequence shown here is derived from an EMBL/GenBank/DDBJ whole genome shotgun (WGS) entry which is preliminary data.</text>
</comment>
<dbReference type="Proteomes" id="UP000076858">
    <property type="component" value="Unassembled WGS sequence"/>
</dbReference>
<gene>
    <name evidence="2" type="ORF">APZ42_004220</name>
</gene>
<reference evidence="2 3" key="1">
    <citation type="submission" date="2016-03" db="EMBL/GenBank/DDBJ databases">
        <title>EvidentialGene: Evidence-directed Construction of Genes on Genomes.</title>
        <authorList>
            <person name="Gilbert D.G."/>
            <person name="Choi J.-H."/>
            <person name="Mockaitis K."/>
            <person name="Colbourne J."/>
            <person name="Pfrender M."/>
        </authorList>
    </citation>
    <scope>NUCLEOTIDE SEQUENCE [LARGE SCALE GENOMIC DNA]</scope>
    <source>
        <strain evidence="2 3">Xinb3</strain>
        <tissue evidence="2">Complete organism</tissue>
    </source>
</reference>
<accession>A0A164H6X9</accession>
<evidence type="ECO:0000313" key="3">
    <source>
        <dbReference type="Proteomes" id="UP000076858"/>
    </source>
</evidence>
<organism evidence="2 3">
    <name type="scientific">Daphnia magna</name>
    <dbReference type="NCBI Taxonomy" id="35525"/>
    <lineage>
        <taxon>Eukaryota</taxon>
        <taxon>Metazoa</taxon>
        <taxon>Ecdysozoa</taxon>
        <taxon>Arthropoda</taxon>
        <taxon>Crustacea</taxon>
        <taxon>Branchiopoda</taxon>
        <taxon>Diplostraca</taxon>
        <taxon>Cladocera</taxon>
        <taxon>Anomopoda</taxon>
        <taxon>Daphniidae</taxon>
        <taxon>Daphnia</taxon>
    </lineage>
</organism>
<dbReference type="EMBL" id="LRGB01012648">
    <property type="protein sequence ID" value="KZR99784.1"/>
    <property type="molecule type" value="Genomic_DNA"/>
</dbReference>
<name>A0A164H6X9_9CRUS</name>
<protein>
    <submittedName>
        <fullName evidence="2">Uncharacterized protein</fullName>
    </submittedName>
</protein>
<evidence type="ECO:0000256" key="1">
    <source>
        <dbReference type="SAM" id="MobiDB-lite"/>
    </source>
</evidence>
<evidence type="ECO:0000313" key="2">
    <source>
        <dbReference type="EMBL" id="KZR99784.1"/>
    </source>
</evidence>